<keyword evidence="1" id="KW-0812">Transmembrane</keyword>
<protein>
    <submittedName>
        <fullName evidence="2">Magnesium transport protein CorA</fullName>
    </submittedName>
</protein>
<keyword evidence="1" id="KW-1133">Transmembrane helix</keyword>
<reference evidence="3" key="1">
    <citation type="submission" date="2015-03" db="EMBL/GenBank/DDBJ databases">
        <authorList>
            <consortium name="Pathogen Informatics"/>
        </authorList>
    </citation>
    <scope>NUCLEOTIDE SEQUENCE [LARGE SCALE GENOMIC DNA]</scope>
    <source>
        <strain evidence="3">NCTC11134</strain>
    </source>
</reference>
<dbReference type="Proteomes" id="UP000057820">
    <property type="component" value="Chromosome 1"/>
</dbReference>
<dbReference type="RefSeq" id="WP_060590277.1">
    <property type="nucleotide sequence ID" value="NZ_CP031418.1"/>
</dbReference>
<proteinExistence type="predicted"/>
<feature type="transmembrane region" description="Helical" evidence="1">
    <location>
        <begin position="251"/>
        <end position="270"/>
    </location>
</feature>
<evidence type="ECO:0000313" key="3">
    <source>
        <dbReference type="Proteomes" id="UP000057820"/>
    </source>
</evidence>
<dbReference type="EMBL" id="LN868938">
    <property type="protein sequence ID" value="CRY74276.1"/>
    <property type="molecule type" value="Genomic_DNA"/>
</dbReference>
<dbReference type="GO" id="GO:0016020">
    <property type="term" value="C:membrane"/>
    <property type="evidence" value="ECO:0007669"/>
    <property type="project" value="InterPro"/>
</dbReference>
<organism evidence="2 3">
    <name type="scientific">Nocardia farcinica</name>
    <dbReference type="NCBI Taxonomy" id="37329"/>
    <lineage>
        <taxon>Bacteria</taxon>
        <taxon>Bacillati</taxon>
        <taxon>Actinomycetota</taxon>
        <taxon>Actinomycetes</taxon>
        <taxon>Mycobacteriales</taxon>
        <taxon>Nocardiaceae</taxon>
        <taxon>Nocardia</taxon>
    </lineage>
</organism>
<dbReference type="Pfam" id="PF01544">
    <property type="entry name" value="CorA"/>
    <property type="match status" value="1"/>
</dbReference>
<dbReference type="AlphaFoldDB" id="A0A0H5NW75"/>
<dbReference type="GO" id="GO:0046873">
    <property type="term" value="F:metal ion transmembrane transporter activity"/>
    <property type="evidence" value="ECO:0007669"/>
    <property type="project" value="InterPro"/>
</dbReference>
<sequence length="310" mass="33606">MTKSLRAPADRFDTEVLGMHWIPLPSSDEDTAAVLRERLGVDFTTPRDGVTAQGDFTYLPVTVNYCRGERVERETIVFALGTEFVVTLQPAEPFLPFETAIAAMRRDATLTGSSYGVTFALLWALNDASDRVLRWVGHTVEAQRDILDAATAEHGNGLGAGPAREVIHRLGAAERVVARVRETQAQLAAAARHLDVDYAAQTSGLGERIGSLVADIEGVARRAEREHDGLRFLAQTATACLGVRQSGILRLHTGVVAVFLPPTVLAASYAAEFTWLPRLDPIPALFVFVVVTALAAAVPLHYLGRGERRT</sequence>
<evidence type="ECO:0000256" key="1">
    <source>
        <dbReference type="SAM" id="Phobius"/>
    </source>
</evidence>
<dbReference type="InterPro" id="IPR002523">
    <property type="entry name" value="MgTranspt_CorA/ZnTranspt_ZntB"/>
</dbReference>
<accession>A0A0H5NW75</accession>
<name>A0A0H5NW75_NOCFR</name>
<evidence type="ECO:0000313" key="2">
    <source>
        <dbReference type="EMBL" id="CRY74276.1"/>
    </source>
</evidence>
<feature type="transmembrane region" description="Helical" evidence="1">
    <location>
        <begin position="282"/>
        <end position="303"/>
    </location>
</feature>
<dbReference type="KEGG" id="nfr:ERS450000_00579"/>
<gene>
    <name evidence="2" type="primary">corA_1</name>
    <name evidence="2" type="ORF">ERS450000_00579</name>
</gene>
<keyword evidence="1" id="KW-0472">Membrane</keyword>